<dbReference type="InterPro" id="IPR020616">
    <property type="entry name" value="Thiolase_N"/>
</dbReference>
<evidence type="ECO:0000256" key="5">
    <source>
        <dbReference type="RuleBase" id="RU003557"/>
    </source>
</evidence>
<dbReference type="Proteomes" id="UP000321234">
    <property type="component" value="Unassembled WGS sequence"/>
</dbReference>
<keyword evidence="9" id="KW-1185">Reference proteome</keyword>
<organism evidence="8 9">
    <name type="scientific">Quadrisphaera setariae</name>
    <dbReference type="NCBI Taxonomy" id="2593304"/>
    <lineage>
        <taxon>Bacteria</taxon>
        <taxon>Bacillati</taxon>
        <taxon>Actinomycetota</taxon>
        <taxon>Actinomycetes</taxon>
        <taxon>Kineosporiales</taxon>
        <taxon>Kineosporiaceae</taxon>
        <taxon>Quadrisphaera</taxon>
    </lineage>
</organism>
<dbReference type="PANTHER" id="PTHR43365">
    <property type="entry name" value="BLR7806 PROTEIN"/>
    <property type="match status" value="1"/>
</dbReference>
<dbReference type="OrthoDB" id="3761315at2"/>
<feature type="domain" description="Thiolase C-terminal" evidence="7">
    <location>
        <begin position="272"/>
        <end position="392"/>
    </location>
</feature>
<evidence type="ECO:0000259" key="7">
    <source>
        <dbReference type="Pfam" id="PF02803"/>
    </source>
</evidence>
<dbReference type="Gene3D" id="3.40.47.10">
    <property type="match status" value="2"/>
</dbReference>
<dbReference type="GO" id="GO:0016747">
    <property type="term" value="F:acyltransferase activity, transferring groups other than amino-acyl groups"/>
    <property type="evidence" value="ECO:0007669"/>
    <property type="project" value="InterPro"/>
</dbReference>
<dbReference type="NCBIfam" id="TIGR01930">
    <property type="entry name" value="AcCoA-C-Actrans"/>
    <property type="match status" value="1"/>
</dbReference>
<evidence type="ECO:0000313" key="9">
    <source>
        <dbReference type="Proteomes" id="UP000321234"/>
    </source>
</evidence>
<comment type="similarity">
    <text evidence="1 5">Belongs to the thiolase-like superfamily. Thiolase family.</text>
</comment>
<gene>
    <name evidence="8" type="ORF">FMM08_13245</name>
</gene>
<comment type="caution">
    <text evidence="8">The sequence shown here is derived from an EMBL/GenBank/DDBJ whole genome shotgun (WGS) entry which is preliminary data.</text>
</comment>
<protein>
    <submittedName>
        <fullName evidence="8">Thiolase family protein</fullName>
    </submittedName>
</protein>
<keyword evidence="2 5" id="KW-0808">Transferase</keyword>
<proteinExistence type="inferred from homology"/>
<evidence type="ECO:0000259" key="6">
    <source>
        <dbReference type="Pfam" id="PF00108"/>
    </source>
</evidence>
<keyword evidence="3 5" id="KW-0012">Acyltransferase</keyword>
<dbReference type="PANTHER" id="PTHR43365:SF1">
    <property type="entry name" value="ACETYL-COA C-ACYLTRANSFERASE"/>
    <property type="match status" value="1"/>
</dbReference>
<evidence type="ECO:0000313" key="8">
    <source>
        <dbReference type="EMBL" id="TXR55781.1"/>
    </source>
</evidence>
<dbReference type="InterPro" id="IPR002155">
    <property type="entry name" value="Thiolase"/>
</dbReference>
<dbReference type="PIRSF" id="PIRSF000429">
    <property type="entry name" value="Ac-CoA_Ac_transf"/>
    <property type="match status" value="1"/>
</dbReference>
<reference evidence="8 9" key="1">
    <citation type="submission" date="2019-07" db="EMBL/GenBank/DDBJ databases">
        <title>Quadrisphaera sp. strain DD2A genome sequencing and assembly.</title>
        <authorList>
            <person name="Kim I."/>
        </authorList>
    </citation>
    <scope>NUCLEOTIDE SEQUENCE [LARGE SCALE GENOMIC DNA]</scope>
    <source>
        <strain evidence="8 9">DD2A</strain>
    </source>
</reference>
<dbReference type="CDD" id="cd00751">
    <property type="entry name" value="thiolase"/>
    <property type="match status" value="1"/>
</dbReference>
<feature type="active site" description="Acyl-thioester intermediate" evidence="4">
    <location>
        <position position="91"/>
    </location>
</feature>
<sequence>MRTAVIVDALRTPSGRGKPGGALSSQHPVELMARVLRALVDRNDLDPALVDDVILGCLAQVDQQAVNPARNAALAAGFPVTVPGVTIDRQCGSSLQAVAFAAQGVVAGAYDVVVAGGVELMSTHPIGSAARGADPFGPSIRERFDGGLVHQGISAELICARWGLSREEVDAFAERSHRLAAAATEAGAFERELLPVPLADGRVLDRDETVRPSTTAASLAALSPAFVDDDVARRFPEIDWKITAGNSSPLTDGASAVLIMAEERAEQLGLVPRARVVAGAVVGSDPIEMLTGVVPATRKVLDRAGLSIGDVDAYEVNEAFAPVPMVWQRELGADPERLNPRGGAIALGHALGSTGTRLLGTLLGQLEATGGRYGLEAVCEGQGMANALVVERL</sequence>
<dbReference type="Pfam" id="PF02803">
    <property type="entry name" value="Thiolase_C"/>
    <property type="match status" value="1"/>
</dbReference>
<name>A0A5C8ZF39_9ACTN</name>
<evidence type="ECO:0000256" key="4">
    <source>
        <dbReference type="PIRSR" id="PIRSR000429-1"/>
    </source>
</evidence>
<feature type="active site" description="Proton acceptor" evidence="4">
    <location>
        <position position="379"/>
    </location>
</feature>
<evidence type="ECO:0000256" key="1">
    <source>
        <dbReference type="ARBA" id="ARBA00010982"/>
    </source>
</evidence>
<dbReference type="Pfam" id="PF00108">
    <property type="entry name" value="Thiolase_N"/>
    <property type="match status" value="1"/>
</dbReference>
<evidence type="ECO:0000256" key="3">
    <source>
        <dbReference type="ARBA" id="ARBA00023315"/>
    </source>
</evidence>
<feature type="active site" description="Proton acceptor" evidence="4">
    <location>
        <position position="349"/>
    </location>
</feature>
<feature type="domain" description="Thiolase N-terminal" evidence="6">
    <location>
        <begin position="5"/>
        <end position="263"/>
    </location>
</feature>
<accession>A0A5C8ZF39</accession>
<dbReference type="EMBL" id="VKAC01000007">
    <property type="protein sequence ID" value="TXR55781.1"/>
    <property type="molecule type" value="Genomic_DNA"/>
</dbReference>
<evidence type="ECO:0000256" key="2">
    <source>
        <dbReference type="ARBA" id="ARBA00022679"/>
    </source>
</evidence>
<dbReference type="InterPro" id="IPR016039">
    <property type="entry name" value="Thiolase-like"/>
</dbReference>
<dbReference type="SUPFAM" id="SSF53901">
    <property type="entry name" value="Thiolase-like"/>
    <property type="match status" value="2"/>
</dbReference>
<dbReference type="AlphaFoldDB" id="A0A5C8ZF39"/>
<dbReference type="InterPro" id="IPR020617">
    <property type="entry name" value="Thiolase_C"/>
</dbReference>
<dbReference type="RefSeq" id="WP_147926837.1">
    <property type="nucleotide sequence ID" value="NZ_VKAC01000007.1"/>
</dbReference>